<proteinExistence type="inferred from homology"/>
<name>A0AAV0CQI2_9ASTE</name>
<dbReference type="EMBL" id="CAMAPF010000034">
    <property type="protein sequence ID" value="CAH9080046.1"/>
    <property type="molecule type" value="Genomic_DNA"/>
</dbReference>
<feature type="compositionally biased region" description="Basic and acidic residues" evidence="2">
    <location>
        <begin position="29"/>
        <end position="72"/>
    </location>
</feature>
<protein>
    <submittedName>
        <fullName evidence="3">Uncharacterized protein</fullName>
    </submittedName>
</protein>
<dbReference type="Pfam" id="PF03760">
    <property type="entry name" value="LEA_1"/>
    <property type="match status" value="1"/>
</dbReference>
<organism evidence="3 4">
    <name type="scientific">Cuscuta epithymum</name>
    <dbReference type="NCBI Taxonomy" id="186058"/>
    <lineage>
        <taxon>Eukaryota</taxon>
        <taxon>Viridiplantae</taxon>
        <taxon>Streptophyta</taxon>
        <taxon>Embryophyta</taxon>
        <taxon>Tracheophyta</taxon>
        <taxon>Spermatophyta</taxon>
        <taxon>Magnoliopsida</taxon>
        <taxon>eudicotyledons</taxon>
        <taxon>Gunneridae</taxon>
        <taxon>Pentapetalae</taxon>
        <taxon>asterids</taxon>
        <taxon>lamiids</taxon>
        <taxon>Solanales</taxon>
        <taxon>Convolvulaceae</taxon>
        <taxon>Cuscuteae</taxon>
        <taxon>Cuscuta</taxon>
        <taxon>Cuscuta subgen. Cuscuta</taxon>
    </lineage>
</organism>
<dbReference type="PANTHER" id="PTHR33493">
    <property type="entry name" value="LATE EMBRYOGENESIS ABUNDANT PROTEIN 6-RELATED"/>
    <property type="match status" value="1"/>
</dbReference>
<dbReference type="Proteomes" id="UP001152523">
    <property type="component" value="Unassembled WGS sequence"/>
</dbReference>
<dbReference type="AlphaFoldDB" id="A0AAV0CQI2"/>
<reference evidence="3" key="1">
    <citation type="submission" date="2022-07" db="EMBL/GenBank/DDBJ databases">
        <authorList>
            <person name="Macas J."/>
            <person name="Novak P."/>
            <person name="Neumann P."/>
        </authorList>
    </citation>
    <scope>NUCLEOTIDE SEQUENCE</scope>
</reference>
<dbReference type="GO" id="GO:0009793">
    <property type="term" value="P:embryo development ending in seed dormancy"/>
    <property type="evidence" value="ECO:0007669"/>
    <property type="project" value="InterPro"/>
</dbReference>
<comment type="caution">
    <text evidence="3">The sequence shown here is derived from an EMBL/GenBank/DDBJ whole genome shotgun (WGS) entry which is preliminary data.</text>
</comment>
<evidence type="ECO:0000256" key="1">
    <source>
        <dbReference type="ARBA" id="ARBA00010975"/>
    </source>
</evidence>
<comment type="similarity">
    <text evidence="1">Belongs to the LEA type 1 family.</text>
</comment>
<sequence length="127" mass="13568">MESAKQKVSNAASTAKQHLEIFAAKTDEKVEKARARSKEEKEIAEERRKSKEAEAKMKLHEAKAHHAAEKLQAKQAHLPAAAVTPHLTHGGGEGHHGPAIGTVVPPTGTAAPAYPLGGHHHGHTRNI</sequence>
<accession>A0AAV0CQI2</accession>
<dbReference type="PANTHER" id="PTHR33493:SF6">
    <property type="entry name" value="LATE EMBRYOGENESIS ABUNDANT PROTEIN 6"/>
    <property type="match status" value="1"/>
</dbReference>
<feature type="region of interest" description="Disordered" evidence="2">
    <location>
        <begin position="29"/>
        <end position="127"/>
    </location>
</feature>
<keyword evidence="4" id="KW-1185">Reference proteome</keyword>
<dbReference type="InterPro" id="IPR005513">
    <property type="entry name" value="LEA_1"/>
</dbReference>
<evidence type="ECO:0000313" key="3">
    <source>
        <dbReference type="EMBL" id="CAH9080046.1"/>
    </source>
</evidence>
<evidence type="ECO:0000313" key="4">
    <source>
        <dbReference type="Proteomes" id="UP001152523"/>
    </source>
</evidence>
<evidence type="ECO:0000256" key="2">
    <source>
        <dbReference type="SAM" id="MobiDB-lite"/>
    </source>
</evidence>
<gene>
    <name evidence="3" type="ORF">CEPIT_LOCUS7174</name>
</gene>
<feature type="compositionally biased region" description="Basic residues" evidence="2">
    <location>
        <begin position="118"/>
        <end position="127"/>
    </location>
</feature>